<accession>D0W815</accession>
<dbReference type="Proteomes" id="UP000003843">
    <property type="component" value="Unassembled WGS sequence"/>
</dbReference>
<sequence>MGLWKQNGKEVPMKLTLMFREYCSLCHKMRDELKPFQDEYGFGLDVFDVDDDPALEEKYNELVPVLLAGDKEICHWYLDEEKLRQVLES</sequence>
<dbReference type="InterPro" id="IPR036249">
    <property type="entry name" value="Thioredoxin-like_sf"/>
</dbReference>
<dbReference type="AlphaFoldDB" id="D0W815"/>
<dbReference type="InterPro" id="IPR008554">
    <property type="entry name" value="Glutaredoxin-like"/>
</dbReference>
<comment type="caution">
    <text evidence="1">The sequence shown here is derived from an EMBL/GenBank/DDBJ whole genome shotgun (WGS) entry which is preliminary data.</text>
</comment>
<evidence type="ECO:0000313" key="2">
    <source>
        <dbReference type="Proteomes" id="UP000003843"/>
    </source>
</evidence>
<name>D0W815_NEILA</name>
<reference evidence="1 2" key="1">
    <citation type="submission" date="2009-10" db="EMBL/GenBank/DDBJ databases">
        <authorList>
            <person name="Weinstock G."/>
            <person name="Sodergren E."/>
            <person name="Clifton S."/>
            <person name="Fulton L."/>
            <person name="Fulton B."/>
            <person name="Courtney L."/>
            <person name="Fronick C."/>
            <person name="Harrison M."/>
            <person name="Strong C."/>
            <person name="Farmer C."/>
            <person name="Delahaunty K."/>
            <person name="Markovic C."/>
            <person name="Hall O."/>
            <person name="Minx P."/>
            <person name="Tomlinson C."/>
            <person name="Mitreva M."/>
            <person name="Nelson J."/>
            <person name="Hou S."/>
            <person name="Wollam A."/>
            <person name="Pepin K.H."/>
            <person name="Johnson M."/>
            <person name="Bhonagiri V."/>
            <person name="Nash W.E."/>
            <person name="Warren W."/>
            <person name="Chinwalla A."/>
            <person name="Mardis E.R."/>
            <person name="Wilson R.K."/>
        </authorList>
    </citation>
    <scope>NUCLEOTIDE SEQUENCE [LARGE SCALE GENOMIC DNA]</scope>
    <source>
        <strain evidence="1 2">ATCC 23970</strain>
    </source>
</reference>
<dbReference type="Pfam" id="PF05768">
    <property type="entry name" value="Glrx-like"/>
    <property type="match status" value="1"/>
</dbReference>
<proteinExistence type="predicted"/>
<evidence type="ECO:0000313" key="1">
    <source>
        <dbReference type="EMBL" id="EEZ76343.1"/>
    </source>
</evidence>
<gene>
    <name evidence="1" type="ORF">NEILACOT_03668</name>
</gene>
<dbReference type="Gene3D" id="3.40.30.10">
    <property type="entry name" value="Glutaredoxin"/>
    <property type="match status" value="1"/>
</dbReference>
<dbReference type="EMBL" id="ACEQ02000006">
    <property type="protein sequence ID" value="EEZ76343.1"/>
    <property type="molecule type" value="Genomic_DNA"/>
</dbReference>
<protein>
    <submittedName>
        <fullName evidence="1">Glutaredoxin-like protein</fullName>
    </submittedName>
</protein>
<organism evidence="1 2">
    <name type="scientific">Neisseria lactamica ATCC 23970</name>
    <dbReference type="NCBI Taxonomy" id="546265"/>
    <lineage>
        <taxon>Bacteria</taxon>
        <taxon>Pseudomonadati</taxon>
        <taxon>Pseudomonadota</taxon>
        <taxon>Betaproteobacteria</taxon>
        <taxon>Neisseriales</taxon>
        <taxon>Neisseriaceae</taxon>
        <taxon>Neisseria</taxon>
    </lineage>
</organism>
<dbReference type="SUPFAM" id="SSF52833">
    <property type="entry name" value="Thioredoxin-like"/>
    <property type="match status" value="1"/>
</dbReference>